<dbReference type="Pfam" id="PF13182">
    <property type="entry name" value="DUF4007"/>
    <property type="match status" value="1"/>
</dbReference>
<protein>
    <submittedName>
        <fullName evidence="2">DUF4007 family protein</fullName>
    </submittedName>
</protein>
<keyword evidence="3" id="KW-1185">Reference proteome</keyword>
<proteinExistence type="predicted"/>
<feature type="domain" description="DUF4007" evidence="1">
    <location>
        <begin position="21"/>
        <end position="258"/>
    </location>
</feature>
<dbReference type="EMBL" id="JAHQCX010000025">
    <property type="protein sequence ID" value="MBU9728867.1"/>
    <property type="molecule type" value="Genomic_DNA"/>
</dbReference>
<evidence type="ECO:0000313" key="3">
    <source>
        <dbReference type="Proteomes" id="UP001314681"/>
    </source>
</evidence>
<evidence type="ECO:0000313" key="2">
    <source>
        <dbReference type="EMBL" id="MBU9728867.1"/>
    </source>
</evidence>
<dbReference type="Proteomes" id="UP001314681">
    <property type="component" value="Unassembled WGS sequence"/>
</dbReference>
<gene>
    <name evidence="2" type="ORF">KTH90_23010</name>
</gene>
<dbReference type="RefSeq" id="WP_158350937.1">
    <property type="nucleotide sequence ID" value="NZ_JAHQCX010000025.1"/>
</dbReference>
<accession>A0ABS6KEB8</accession>
<dbReference type="InterPro" id="IPR025248">
    <property type="entry name" value="DUF4007"/>
</dbReference>
<organism evidence="2 3">
    <name type="scientific">Diplocloster modestus</name>
    <dbReference type="NCBI Taxonomy" id="2850322"/>
    <lineage>
        <taxon>Bacteria</taxon>
        <taxon>Bacillati</taxon>
        <taxon>Bacillota</taxon>
        <taxon>Clostridia</taxon>
        <taxon>Lachnospirales</taxon>
        <taxon>Lachnospiraceae</taxon>
        <taxon>Diplocloster</taxon>
    </lineage>
</organism>
<comment type="caution">
    <text evidence="2">The sequence shown here is derived from an EMBL/GenBank/DDBJ whole genome shotgun (WGS) entry which is preliminary data.</text>
</comment>
<name>A0ABS6KEB8_9FIRM</name>
<reference evidence="2 3" key="1">
    <citation type="submission" date="2021-06" db="EMBL/GenBank/DDBJ databases">
        <title>Description of novel taxa of the family Lachnospiraceae.</title>
        <authorList>
            <person name="Chaplin A.V."/>
            <person name="Sokolova S.R."/>
            <person name="Pikina A.P."/>
            <person name="Korzhanova M."/>
            <person name="Belova V."/>
            <person name="Korostin D."/>
            <person name="Efimov B.A."/>
        </authorList>
    </citation>
    <scope>NUCLEOTIDE SEQUENCE [LARGE SCALE GENOMIC DNA]</scope>
    <source>
        <strain evidence="2 3">ASD4241</strain>
    </source>
</reference>
<evidence type="ECO:0000259" key="1">
    <source>
        <dbReference type="Pfam" id="PF13182"/>
    </source>
</evidence>
<sequence>MLSNQQQESKRVINRSQLKFHETFQPETGYISKILELASKSYQGSKFEISEITGIPTGNLKGKVEPNIKYAAYMNLITYEVVKGIYMLSLTDMGKEVFEQDRYLQDHLTKWICHYGITQRFSGAIQWAYLVNEAHTGYIQGISQERLLNQAVKFWGVDITFEEAFGVVKRSYLDGIFADLEYFYVDDVSGEFKFNEIQDKEELLFVYAYAILNSWKLCYPNSMEITMIQLMNELSFGKVFGLNDDSVHEVLEDLCNEGILSVNRQLFPATIMRSATVAGILPLLYSRLL</sequence>